<evidence type="ECO:0000313" key="3">
    <source>
        <dbReference type="EMBL" id="OHU93461.1"/>
    </source>
</evidence>
<proteinExistence type="predicted"/>
<feature type="signal peptide" evidence="1">
    <location>
        <begin position="1"/>
        <end position="22"/>
    </location>
</feature>
<dbReference type="EMBL" id="MNAN01000037">
    <property type="protein sequence ID" value="OHU93461.1"/>
    <property type="molecule type" value="Genomic_DNA"/>
</dbReference>
<dbReference type="PANTHER" id="PTHR36156">
    <property type="entry name" value="SLR2101 PROTEIN"/>
    <property type="match status" value="1"/>
</dbReference>
<evidence type="ECO:0000259" key="2">
    <source>
        <dbReference type="Pfam" id="PF07883"/>
    </source>
</evidence>
<dbReference type="InterPro" id="IPR013096">
    <property type="entry name" value="Cupin_2"/>
</dbReference>
<organism evidence="3 4">
    <name type="scientific">Pseudoalteromonas byunsanensis</name>
    <dbReference type="NCBI Taxonomy" id="327939"/>
    <lineage>
        <taxon>Bacteria</taxon>
        <taxon>Pseudomonadati</taxon>
        <taxon>Pseudomonadota</taxon>
        <taxon>Gammaproteobacteria</taxon>
        <taxon>Alteromonadales</taxon>
        <taxon>Pseudoalteromonadaceae</taxon>
        <taxon>Pseudoalteromonas</taxon>
    </lineage>
</organism>
<dbReference type="STRING" id="327939.BIW53_19075"/>
<dbReference type="InterPro" id="IPR014710">
    <property type="entry name" value="RmlC-like_jellyroll"/>
</dbReference>
<dbReference type="CDD" id="cd02236">
    <property type="entry name" value="cupin_CV2614-like"/>
    <property type="match status" value="1"/>
</dbReference>
<feature type="chain" id="PRO_5010178247" evidence="1">
    <location>
        <begin position="23"/>
        <end position="147"/>
    </location>
</feature>
<protein>
    <submittedName>
        <fullName evidence="3">Cupin</fullName>
    </submittedName>
</protein>
<dbReference type="InterPro" id="IPR011051">
    <property type="entry name" value="RmlC_Cupin_sf"/>
</dbReference>
<dbReference type="InterPro" id="IPR047142">
    <property type="entry name" value="OryJ/VirC-like"/>
</dbReference>
<dbReference type="SUPFAM" id="SSF51182">
    <property type="entry name" value="RmlC-like cupins"/>
    <property type="match status" value="1"/>
</dbReference>
<evidence type="ECO:0000256" key="1">
    <source>
        <dbReference type="SAM" id="SignalP"/>
    </source>
</evidence>
<dbReference type="Gene3D" id="2.60.120.10">
    <property type="entry name" value="Jelly Rolls"/>
    <property type="match status" value="1"/>
</dbReference>
<keyword evidence="4" id="KW-1185">Reference proteome</keyword>
<reference evidence="3 4" key="1">
    <citation type="submission" date="2016-10" db="EMBL/GenBank/DDBJ databases">
        <title>Pseudoalteromonas amylolytica sp. nov., isolated from the surface seawater.</title>
        <authorList>
            <person name="Wu Y.-H."/>
            <person name="Cheng H."/>
            <person name="Jin X.-B."/>
            <person name="Wang C.-S."/>
            <person name="Xu X.-W."/>
        </authorList>
    </citation>
    <scope>NUCLEOTIDE SEQUENCE [LARGE SCALE GENOMIC DNA]</scope>
    <source>
        <strain evidence="3 4">JCM 12483</strain>
    </source>
</reference>
<accession>A0A1S1N4A3</accession>
<dbReference type="Proteomes" id="UP000180253">
    <property type="component" value="Unassembled WGS sequence"/>
</dbReference>
<gene>
    <name evidence="3" type="ORF">BIW53_19075</name>
</gene>
<keyword evidence="1" id="KW-0732">Signal</keyword>
<dbReference type="PANTHER" id="PTHR36156:SF2">
    <property type="entry name" value="CUPIN TYPE-2 DOMAIN-CONTAINING PROTEIN"/>
    <property type="match status" value="1"/>
</dbReference>
<feature type="domain" description="Cupin type-2" evidence="2">
    <location>
        <begin position="65"/>
        <end position="133"/>
    </location>
</feature>
<name>A0A1S1N4A3_9GAMM</name>
<dbReference type="RefSeq" id="WP_070993617.1">
    <property type="nucleotide sequence ID" value="NZ_CBCSHD010000012.1"/>
</dbReference>
<dbReference type="Pfam" id="PF07883">
    <property type="entry name" value="Cupin_2"/>
    <property type="match status" value="1"/>
</dbReference>
<sequence>MIKVIIEAIAISALMIGGVASAAPEQPDTDNSVTFSVVTKSTTSWNGDLLPRYSEGQPEVTILKVVIPSGASVAAHKHPMINAGVMLKGKLTVTSEQGEVLKLEPGDAIVELVDKWHKGKNDGDEPVELLVFYAGVKDQPLSIKHTH</sequence>
<evidence type="ECO:0000313" key="4">
    <source>
        <dbReference type="Proteomes" id="UP000180253"/>
    </source>
</evidence>
<dbReference type="AlphaFoldDB" id="A0A1S1N4A3"/>
<comment type="caution">
    <text evidence="3">The sequence shown here is derived from an EMBL/GenBank/DDBJ whole genome shotgun (WGS) entry which is preliminary data.</text>
</comment>